<evidence type="ECO:0000256" key="17">
    <source>
        <dbReference type="RuleBase" id="RU003297"/>
    </source>
</evidence>
<keyword evidence="8 17" id="KW-0812">Transmembrane</keyword>
<feature type="transmembrane region" description="Helical" evidence="17">
    <location>
        <begin position="279"/>
        <end position="300"/>
    </location>
</feature>
<dbReference type="GO" id="GO:0042773">
    <property type="term" value="P:ATP synthesis coupled electron transport"/>
    <property type="evidence" value="ECO:0007669"/>
    <property type="project" value="InterPro"/>
</dbReference>
<comment type="catalytic activity">
    <reaction evidence="16 17">
        <text>a ubiquinone + NADH + 5 H(+)(in) = a ubiquinol + NAD(+) + 4 H(+)(out)</text>
        <dbReference type="Rhea" id="RHEA:29091"/>
        <dbReference type="Rhea" id="RHEA-COMP:9565"/>
        <dbReference type="Rhea" id="RHEA-COMP:9566"/>
        <dbReference type="ChEBI" id="CHEBI:15378"/>
        <dbReference type="ChEBI" id="CHEBI:16389"/>
        <dbReference type="ChEBI" id="CHEBI:17976"/>
        <dbReference type="ChEBI" id="CHEBI:57540"/>
        <dbReference type="ChEBI" id="CHEBI:57945"/>
        <dbReference type="EC" id="7.1.1.2"/>
    </reaction>
</comment>
<comment type="function">
    <text evidence="1">Core subunit of the mitochondrial membrane respiratory chain NADH dehydrogenase (Complex I) that is believed to belong to the minimal assembly required for catalysis. Complex I functions in the transfer of electrons from NADH to the respiratory chain. The immediate electron acceptor for the enzyme is believed to be ubiquinone.</text>
</comment>
<feature type="transmembrane region" description="Helical" evidence="17">
    <location>
        <begin position="76"/>
        <end position="93"/>
    </location>
</feature>
<evidence type="ECO:0000256" key="1">
    <source>
        <dbReference type="ARBA" id="ARBA00003257"/>
    </source>
</evidence>
<evidence type="ECO:0000256" key="14">
    <source>
        <dbReference type="ARBA" id="ARBA00023128"/>
    </source>
</evidence>
<accession>Q697H4</accession>
<keyword evidence="12 17" id="KW-0520">NAD</keyword>
<dbReference type="GO" id="GO:0003954">
    <property type="term" value="F:NADH dehydrogenase activity"/>
    <property type="evidence" value="ECO:0007669"/>
    <property type="project" value="TreeGrafter"/>
</dbReference>
<dbReference type="InterPro" id="IPR003918">
    <property type="entry name" value="NADH_UbQ_OxRdtase"/>
</dbReference>
<protein>
    <recommendedName>
        <fullName evidence="5 17">NADH-ubiquinone oxidoreductase chain 4</fullName>
        <ecNumber evidence="4 17">7.1.1.2</ecNumber>
    </recommendedName>
</protein>
<keyword evidence="11 17" id="KW-1133">Transmembrane helix</keyword>
<dbReference type="EC" id="7.1.1.2" evidence="4 17"/>
<gene>
    <name evidence="19" type="primary">ND4</name>
</gene>
<dbReference type="PRINTS" id="PR01437">
    <property type="entry name" value="NUOXDRDTASE4"/>
</dbReference>
<evidence type="ECO:0000256" key="15">
    <source>
        <dbReference type="ARBA" id="ARBA00023136"/>
    </source>
</evidence>
<evidence type="ECO:0000256" key="16">
    <source>
        <dbReference type="ARBA" id="ARBA00049551"/>
    </source>
</evidence>
<comment type="subcellular location">
    <subcellularLocation>
        <location evidence="2 17">Mitochondrion membrane</location>
        <topology evidence="2 17">Multi-pass membrane protein</topology>
    </subcellularLocation>
</comment>
<feature type="transmembrane region" description="Helical" evidence="17">
    <location>
        <begin position="99"/>
        <end position="120"/>
    </location>
</feature>
<dbReference type="GO" id="GO:0008137">
    <property type="term" value="F:NADH dehydrogenase (ubiquinone) activity"/>
    <property type="evidence" value="ECO:0007669"/>
    <property type="project" value="UniProtKB-UniRule"/>
</dbReference>
<evidence type="ECO:0000256" key="2">
    <source>
        <dbReference type="ARBA" id="ARBA00004225"/>
    </source>
</evidence>
<name>Q697H4_ALEAC</name>
<evidence type="ECO:0000256" key="9">
    <source>
        <dbReference type="ARBA" id="ARBA00022967"/>
    </source>
</evidence>
<evidence type="ECO:0000256" key="11">
    <source>
        <dbReference type="ARBA" id="ARBA00022989"/>
    </source>
</evidence>
<keyword evidence="6 17" id="KW-0813">Transport</keyword>
<keyword evidence="15 17" id="KW-0472">Membrane</keyword>
<feature type="transmembrane region" description="Helical" evidence="17">
    <location>
        <begin position="227"/>
        <end position="248"/>
    </location>
</feature>
<keyword evidence="7 17" id="KW-0679">Respiratory chain</keyword>
<evidence type="ECO:0000256" key="5">
    <source>
        <dbReference type="ARBA" id="ARBA00021006"/>
    </source>
</evidence>
<evidence type="ECO:0000259" key="18">
    <source>
        <dbReference type="Pfam" id="PF00361"/>
    </source>
</evidence>
<evidence type="ECO:0000256" key="7">
    <source>
        <dbReference type="ARBA" id="ARBA00022660"/>
    </source>
</evidence>
<dbReference type="GO" id="GO:0015990">
    <property type="term" value="P:electron transport coupled proton transport"/>
    <property type="evidence" value="ECO:0007669"/>
    <property type="project" value="TreeGrafter"/>
</dbReference>
<dbReference type="GO" id="GO:0048039">
    <property type="term" value="F:ubiquinone binding"/>
    <property type="evidence" value="ECO:0007669"/>
    <property type="project" value="TreeGrafter"/>
</dbReference>
<comment type="function">
    <text evidence="17">Core subunit of the mitochondrial membrane respiratory chain NADH dehydrogenase (Complex I) which catalyzes electron transfer from NADH through the respiratory chain, using ubiquinone as an electron acceptor. Essential for the catalytic activity and assembly of complex I.</text>
</comment>
<dbReference type="InterPro" id="IPR001750">
    <property type="entry name" value="ND/Mrp_TM"/>
</dbReference>
<evidence type="ECO:0000256" key="4">
    <source>
        <dbReference type="ARBA" id="ARBA00012944"/>
    </source>
</evidence>
<geneLocation type="mitochondrion" evidence="19"/>
<feature type="transmembrane region" description="Helical" evidence="17">
    <location>
        <begin position="45"/>
        <end position="64"/>
    </location>
</feature>
<reference evidence="19" key="1">
    <citation type="journal article" date="2004" name="BMC Evol. Biol.">
        <title>Organization of the mitochondrial genomes of whiteflies, aphids, and psyllids (Hemiptera, Sternorrhyncha).</title>
        <authorList>
            <person name="Thao M.L."/>
            <person name="Baumann L."/>
            <person name="Baumann P."/>
        </authorList>
    </citation>
    <scope>NUCLEOTIDE SEQUENCE</scope>
</reference>
<keyword evidence="14 17" id="KW-0496">Mitochondrion</keyword>
<evidence type="ECO:0000313" key="19">
    <source>
        <dbReference type="EMBL" id="AAS77040.1"/>
    </source>
</evidence>
<keyword evidence="10 17" id="KW-0249">Electron transport</keyword>
<dbReference type="GO" id="GO:0031966">
    <property type="term" value="C:mitochondrial membrane"/>
    <property type="evidence" value="ECO:0007669"/>
    <property type="project" value="UniProtKB-SubCell"/>
</dbReference>
<dbReference type="EMBL" id="AY572538">
    <property type="protein sequence ID" value="AAS77040.1"/>
    <property type="molecule type" value="Genomic_DNA"/>
</dbReference>
<organism evidence="19">
    <name type="scientific">Aleurochiton aceris</name>
    <name type="common">Whitefly</name>
    <dbReference type="NCBI Taxonomy" id="266942"/>
    <lineage>
        <taxon>Eukaryota</taxon>
        <taxon>Metazoa</taxon>
        <taxon>Ecdysozoa</taxon>
        <taxon>Arthropoda</taxon>
        <taxon>Hexapoda</taxon>
        <taxon>Insecta</taxon>
        <taxon>Pterygota</taxon>
        <taxon>Neoptera</taxon>
        <taxon>Paraneoptera</taxon>
        <taxon>Hemiptera</taxon>
        <taxon>Sternorrhyncha</taxon>
        <taxon>Aleyrodoidea</taxon>
        <taxon>Aleyrodidae</taxon>
        <taxon>Aleyrodinae</taxon>
        <taxon>Aleurochiton</taxon>
    </lineage>
</organism>
<feature type="transmembrane region" description="Helical" evidence="17">
    <location>
        <begin position="361"/>
        <end position="382"/>
    </location>
</feature>
<dbReference type="PANTHER" id="PTHR43507">
    <property type="entry name" value="NADH-UBIQUINONE OXIDOREDUCTASE CHAIN 4"/>
    <property type="match status" value="1"/>
</dbReference>
<dbReference type="Pfam" id="PF00361">
    <property type="entry name" value="Proton_antipo_M"/>
    <property type="match status" value="1"/>
</dbReference>
<sequence length="426" mass="49816">MLKFLLMILMTLIMKMKLTKSMMAILMIMFNLSLQGTSIQKISYIFMGDLISFWNSNLSLWIVYSMMFMTTTNQNFNSKILLTTMLIFVSIFYTWNFMIFYIIFESSMIMMLIMITSWSYQPERTEALMFMILMTIMFSLPFMIIMMYKYKSLNFWFIKIDLSVWSYLSFMFIFMMKMPSYFIHFWLPKVHVEAPVQGSMILAAIMLKMGCYGMMRMMMMMIKFKMINLIISTTMMWSMVILSMSCFIQTDIKTLIAYSSVVHMMLVLLTIMTNKNKSVFGSIITMMSHGLCAAALFFMSNIFYSNSKSRSILINKGMAQIIPMMMLMWFAGCMSNTPMPPFISIIGEIISFKMILNSTNMMTMIFMMSLTSSMFSIFMYYVMVHGKFSKMTSMNFLIKEKVVLTLIMLMAPTVLLSLKPLMLLIS</sequence>
<evidence type="ECO:0000256" key="13">
    <source>
        <dbReference type="ARBA" id="ARBA00023075"/>
    </source>
</evidence>
<evidence type="ECO:0000256" key="12">
    <source>
        <dbReference type="ARBA" id="ARBA00023027"/>
    </source>
</evidence>
<dbReference type="AlphaFoldDB" id="Q697H4"/>
<evidence type="ECO:0000256" key="3">
    <source>
        <dbReference type="ARBA" id="ARBA00009025"/>
    </source>
</evidence>
<feature type="transmembrane region" description="Helical" evidence="17">
    <location>
        <begin position="127"/>
        <end position="148"/>
    </location>
</feature>
<feature type="domain" description="NADH:quinone oxidoreductase/Mrp antiporter transmembrane" evidence="18">
    <location>
        <begin position="96"/>
        <end position="372"/>
    </location>
</feature>
<keyword evidence="13 17" id="KW-0830">Ubiquinone</keyword>
<comment type="similarity">
    <text evidence="3 17">Belongs to the complex I subunit 4 family.</text>
</comment>
<dbReference type="PANTHER" id="PTHR43507:SF20">
    <property type="entry name" value="NADH-UBIQUINONE OXIDOREDUCTASE CHAIN 4"/>
    <property type="match status" value="1"/>
</dbReference>
<feature type="transmembrane region" description="Helical" evidence="17">
    <location>
        <begin position="255"/>
        <end position="273"/>
    </location>
</feature>
<feature type="transmembrane region" description="Helical" evidence="17">
    <location>
        <begin position="196"/>
        <end position="215"/>
    </location>
</feature>
<evidence type="ECO:0000256" key="10">
    <source>
        <dbReference type="ARBA" id="ARBA00022982"/>
    </source>
</evidence>
<evidence type="ECO:0000256" key="8">
    <source>
        <dbReference type="ARBA" id="ARBA00022692"/>
    </source>
</evidence>
<keyword evidence="9" id="KW-1278">Translocase</keyword>
<proteinExistence type="inferred from homology"/>
<feature type="transmembrane region" description="Helical" evidence="17">
    <location>
        <begin position="402"/>
        <end position="425"/>
    </location>
</feature>
<evidence type="ECO:0000256" key="6">
    <source>
        <dbReference type="ARBA" id="ARBA00022448"/>
    </source>
</evidence>